<dbReference type="PROSITE" id="PS50011">
    <property type="entry name" value="PROTEIN_KINASE_DOM"/>
    <property type="match status" value="1"/>
</dbReference>
<dbReference type="GO" id="GO:0005524">
    <property type="term" value="F:ATP binding"/>
    <property type="evidence" value="ECO:0007669"/>
    <property type="project" value="InterPro"/>
</dbReference>
<dbReference type="Pfam" id="PF00069">
    <property type="entry name" value="Pkinase"/>
    <property type="match status" value="1"/>
</dbReference>
<dbReference type="GO" id="GO:0005634">
    <property type="term" value="C:nucleus"/>
    <property type="evidence" value="ECO:0007669"/>
    <property type="project" value="TreeGrafter"/>
</dbReference>
<dbReference type="InterPro" id="IPR000719">
    <property type="entry name" value="Prot_kinase_dom"/>
</dbReference>
<dbReference type="AlphaFoldDB" id="A0A5N6ZH79"/>
<keyword evidence="2" id="KW-0418">Kinase</keyword>
<reference evidence="3" key="1">
    <citation type="submission" date="2019-04" db="EMBL/GenBank/DDBJ databases">
        <title>Friends and foes A comparative genomics studyof 23 Aspergillus species from section Flavi.</title>
        <authorList>
            <consortium name="DOE Joint Genome Institute"/>
            <person name="Kjaerbolling I."/>
            <person name="Vesth T."/>
            <person name="Frisvad J.C."/>
            <person name="Nybo J.L."/>
            <person name="Theobald S."/>
            <person name="Kildgaard S."/>
            <person name="Isbrandt T."/>
            <person name="Kuo A."/>
            <person name="Sato A."/>
            <person name="Lyhne E.K."/>
            <person name="Kogle M.E."/>
            <person name="Wiebenga A."/>
            <person name="Kun R.S."/>
            <person name="Lubbers R.J."/>
            <person name="Makela M.R."/>
            <person name="Barry K."/>
            <person name="Chovatia M."/>
            <person name="Clum A."/>
            <person name="Daum C."/>
            <person name="Haridas S."/>
            <person name="He G."/>
            <person name="LaButti K."/>
            <person name="Lipzen A."/>
            <person name="Mondo S."/>
            <person name="Riley R."/>
            <person name="Salamov A."/>
            <person name="Simmons B.A."/>
            <person name="Magnuson J.K."/>
            <person name="Henrissat B."/>
            <person name="Mortensen U.H."/>
            <person name="Larsen T.O."/>
            <person name="Devries R.P."/>
            <person name="Grigoriev I.V."/>
            <person name="Machida M."/>
            <person name="Baker S.E."/>
            <person name="Andersen M.R."/>
        </authorList>
    </citation>
    <scope>NUCLEOTIDE SEQUENCE [LARGE SCALE GENOMIC DNA]</scope>
    <source>
        <strain evidence="3">CBS 553.77</strain>
    </source>
</reference>
<dbReference type="GO" id="GO:0044773">
    <property type="term" value="P:mitotic DNA damage checkpoint signaling"/>
    <property type="evidence" value="ECO:0007669"/>
    <property type="project" value="TreeGrafter"/>
</dbReference>
<dbReference type="SUPFAM" id="SSF56112">
    <property type="entry name" value="Protein kinase-like (PK-like)"/>
    <property type="match status" value="1"/>
</dbReference>
<dbReference type="GO" id="GO:0004674">
    <property type="term" value="F:protein serine/threonine kinase activity"/>
    <property type="evidence" value="ECO:0007669"/>
    <property type="project" value="TreeGrafter"/>
</dbReference>
<evidence type="ECO:0000313" key="2">
    <source>
        <dbReference type="EMBL" id="KAE8357034.1"/>
    </source>
</evidence>
<accession>A0A5N6ZH79</accession>
<protein>
    <submittedName>
        <fullName evidence="2">Kinase-like protein</fullName>
    </submittedName>
</protein>
<proteinExistence type="predicted"/>
<feature type="domain" description="Protein kinase" evidence="1">
    <location>
        <begin position="50"/>
        <end position="259"/>
    </location>
</feature>
<evidence type="ECO:0000259" key="1">
    <source>
        <dbReference type="PROSITE" id="PS50011"/>
    </source>
</evidence>
<dbReference type="InterPro" id="IPR011009">
    <property type="entry name" value="Kinase-like_dom_sf"/>
</dbReference>
<dbReference type="OrthoDB" id="4062651at2759"/>
<dbReference type="EMBL" id="ML739033">
    <property type="protein sequence ID" value="KAE8357034.1"/>
    <property type="molecule type" value="Genomic_DNA"/>
</dbReference>
<dbReference type="PANTHER" id="PTHR44167">
    <property type="entry name" value="OVARIAN-SPECIFIC SERINE/THREONINE-PROTEIN KINASE LOK-RELATED"/>
    <property type="match status" value="1"/>
</dbReference>
<name>A0A5N6ZH79_9EURO</name>
<gene>
    <name evidence="2" type="ORF">BDV28DRAFT_1575</name>
</gene>
<sequence length="259" mass="29828">MKVVQVNEAFKTVGRKFKFSYVQYFVQQDGALYHGKWHDRHQAPEALEQLDEVRQIQTEDRGPAIRSTWSLIYIKKPNLLTFASGLDLETLILNEVAVCEILRENPHPNIASYYGCEETRGLVSGLCFKRYVSTLLQKVNPQYLSKEHFRSSKREHVDAAARGSLDGILKGIKHLHSLGLVHNDINPANIMFDERDTPVLVDFDSCRKIGESLHDPKTKRTHEWHDPRVETALEKNDLDAFEELRIWLVGSVGEKFLFQ</sequence>
<dbReference type="Gene3D" id="1.10.510.10">
    <property type="entry name" value="Transferase(Phosphotransferase) domain 1"/>
    <property type="match status" value="1"/>
</dbReference>
<keyword evidence="3" id="KW-1185">Reference proteome</keyword>
<dbReference type="PANTHER" id="PTHR44167:SF24">
    <property type="entry name" value="SERINE_THREONINE-PROTEIN KINASE CHK2"/>
    <property type="match status" value="1"/>
</dbReference>
<keyword evidence="2" id="KW-0808">Transferase</keyword>
<organism evidence="2 3">
    <name type="scientific">Aspergillus coremiiformis</name>
    <dbReference type="NCBI Taxonomy" id="138285"/>
    <lineage>
        <taxon>Eukaryota</taxon>
        <taxon>Fungi</taxon>
        <taxon>Dikarya</taxon>
        <taxon>Ascomycota</taxon>
        <taxon>Pezizomycotina</taxon>
        <taxon>Eurotiomycetes</taxon>
        <taxon>Eurotiomycetidae</taxon>
        <taxon>Eurotiales</taxon>
        <taxon>Aspergillaceae</taxon>
        <taxon>Aspergillus</taxon>
        <taxon>Aspergillus subgen. Circumdati</taxon>
    </lineage>
</organism>
<dbReference type="Proteomes" id="UP000327118">
    <property type="component" value="Unassembled WGS sequence"/>
</dbReference>
<evidence type="ECO:0000313" key="3">
    <source>
        <dbReference type="Proteomes" id="UP000327118"/>
    </source>
</evidence>